<dbReference type="Proteomes" id="UP001175226">
    <property type="component" value="Unassembled WGS sequence"/>
</dbReference>
<dbReference type="Pfam" id="PF03330">
    <property type="entry name" value="DPBB_1"/>
    <property type="match status" value="1"/>
</dbReference>
<dbReference type="InterPro" id="IPR009009">
    <property type="entry name" value="RlpA-like_DPBB"/>
</dbReference>
<evidence type="ECO:0000313" key="4">
    <source>
        <dbReference type="EMBL" id="KAK0439868.1"/>
    </source>
</evidence>
<organism evidence="4 5">
    <name type="scientific">Armillaria borealis</name>
    <dbReference type="NCBI Taxonomy" id="47425"/>
    <lineage>
        <taxon>Eukaryota</taxon>
        <taxon>Fungi</taxon>
        <taxon>Dikarya</taxon>
        <taxon>Basidiomycota</taxon>
        <taxon>Agaricomycotina</taxon>
        <taxon>Agaricomycetes</taxon>
        <taxon>Agaricomycetidae</taxon>
        <taxon>Agaricales</taxon>
        <taxon>Marasmiineae</taxon>
        <taxon>Physalacriaceae</taxon>
        <taxon>Armillaria</taxon>
    </lineage>
</organism>
<feature type="signal peptide" evidence="2">
    <location>
        <begin position="1"/>
        <end position="21"/>
    </location>
</feature>
<keyword evidence="1 2" id="KW-0732">Signal</keyword>
<evidence type="ECO:0000256" key="1">
    <source>
        <dbReference type="ARBA" id="ARBA00022729"/>
    </source>
</evidence>
<dbReference type="Gene3D" id="2.40.40.10">
    <property type="entry name" value="RlpA-like domain"/>
    <property type="match status" value="1"/>
</dbReference>
<reference evidence="4" key="1">
    <citation type="submission" date="2023-06" db="EMBL/GenBank/DDBJ databases">
        <authorList>
            <consortium name="Lawrence Berkeley National Laboratory"/>
            <person name="Ahrendt S."/>
            <person name="Sahu N."/>
            <person name="Indic B."/>
            <person name="Wong-Bajracharya J."/>
            <person name="Merenyi Z."/>
            <person name="Ke H.-M."/>
            <person name="Monk M."/>
            <person name="Kocsube S."/>
            <person name="Drula E."/>
            <person name="Lipzen A."/>
            <person name="Balint B."/>
            <person name="Henrissat B."/>
            <person name="Andreopoulos B."/>
            <person name="Martin F.M."/>
            <person name="Harder C.B."/>
            <person name="Rigling D."/>
            <person name="Ford K.L."/>
            <person name="Foster G.D."/>
            <person name="Pangilinan J."/>
            <person name="Papanicolaou A."/>
            <person name="Barry K."/>
            <person name="LaButti K."/>
            <person name="Viragh M."/>
            <person name="Koriabine M."/>
            <person name="Yan M."/>
            <person name="Riley R."/>
            <person name="Champramary S."/>
            <person name="Plett K.L."/>
            <person name="Tsai I.J."/>
            <person name="Slot J."/>
            <person name="Sipos G."/>
            <person name="Plett J."/>
            <person name="Nagy L.G."/>
            <person name="Grigoriev I.V."/>
        </authorList>
    </citation>
    <scope>NUCLEOTIDE SEQUENCE</scope>
    <source>
        <strain evidence="4">FPL87.14</strain>
    </source>
</reference>
<feature type="chain" id="PRO_5041424717" evidence="2">
    <location>
        <begin position="22"/>
        <end position="117"/>
    </location>
</feature>
<name>A0AA39JC29_9AGAR</name>
<feature type="domain" description="RlpA-like protein double-psi beta-barrel" evidence="3">
    <location>
        <begin position="23"/>
        <end position="112"/>
    </location>
</feature>
<accession>A0AA39JC29</accession>
<evidence type="ECO:0000313" key="5">
    <source>
        <dbReference type="Proteomes" id="UP001175226"/>
    </source>
</evidence>
<gene>
    <name evidence="4" type="ORF">EV421DRAFT_1737655</name>
</gene>
<evidence type="ECO:0000256" key="2">
    <source>
        <dbReference type="SAM" id="SignalP"/>
    </source>
</evidence>
<dbReference type="SUPFAM" id="SSF50685">
    <property type="entry name" value="Barwin-like endoglucanases"/>
    <property type="match status" value="1"/>
</dbReference>
<protein>
    <submittedName>
        <fullName evidence="4">Riboflavine-aldehyde-forming enzyme</fullName>
    </submittedName>
</protein>
<dbReference type="PANTHER" id="PTHR31836">
    <property type="match status" value="1"/>
</dbReference>
<dbReference type="PANTHER" id="PTHR31836:SF28">
    <property type="entry name" value="SRCR DOMAIN-CONTAINING PROTEIN-RELATED"/>
    <property type="match status" value="1"/>
</dbReference>
<dbReference type="AlphaFoldDB" id="A0AA39JC29"/>
<evidence type="ECO:0000259" key="3">
    <source>
        <dbReference type="Pfam" id="PF03330"/>
    </source>
</evidence>
<dbReference type="EMBL" id="JAUEPT010000036">
    <property type="protein sequence ID" value="KAK0439868.1"/>
    <property type="molecule type" value="Genomic_DNA"/>
</dbReference>
<dbReference type="CDD" id="cd22191">
    <property type="entry name" value="DPBB_RlpA_EXP_N-like"/>
    <property type="match status" value="1"/>
</dbReference>
<comment type="caution">
    <text evidence="4">The sequence shown here is derived from an EMBL/GenBank/DDBJ whole genome shotgun (WGS) entry which is preliminary data.</text>
</comment>
<keyword evidence="5" id="KW-1185">Reference proteome</keyword>
<sequence>MFSLKQSVIAALALSAGMVNAFTGDATWYLPNGRVGTCGAPLQNVDDVVALSSNRYAGGVHCWKHIGVQYKGKFVDVTIGDLCPGCGRNEIDLSRSAFQKLAALDDGRINVTWNFYE</sequence>
<proteinExistence type="predicted"/>
<dbReference type="InterPro" id="IPR036908">
    <property type="entry name" value="RlpA-like_sf"/>
</dbReference>
<dbReference type="InterPro" id="IPR051477">
    <property type="entry name" value="Expansin_CellWall"/>
</dbReference>